<name>A0AAD4LVX0_9AGAM</name>
<feature type="transmembrane region" description="Helical" evidence="1">
    <location>
        <begin position="119"/>
        <end position="144"/>
    </location>
</feature>
<dbReference type="AlphaFoldDB" id="A0AAD4LVX0"/>
<evidence type="ECO:0000256" key="1">
    <source>
        <dbReference type="SAM" id="Phobius"/>
    </source>
</evidence>
<proteinExistence type="predicted"/>
<feature type="transmembrane region" description="Helical" evidence="1">
    <location>
        <begin position="164"/>
        <end position="186"/>
    </location>
</feature>
<keyword evidence="1" id="KW-0472">Membrane</keyword>
<reference evidence="2" key="1">
    <citation type="journal article" date="2022" name="New Phytol.">
        <title>Evolutionary transition to the ectomycorrhizal habit in the genomes of a hyperdiverse lineage of mushroom-forming fungi.</title>
        <authorList>
            <person name="Looney B."/>
            <person name="Miyauchi S."/>
            <person name="Morin E."/>
            <person name="Drula E."/>
            <person name="Courty P.E."/>
            <person name="Kohler A."/>
            <person name="Kuo A."/>
            <person name="LaButti K."/>
            <person name="Pangilinan J."/>
            <person name="Lipzen A."/>
            <person name="Riley R."/>
            <person name="Andreopoulos W."/>
            <person name="He G."/>
            <person name="Johnson J."/>
            <person name="Nolan M."/>
            <person name="Tritt A."/>
            <person name="Barry K.W."/>
            <person name="Grigoriev I.V."/>
            <person name="Nagy L.G."/>
            <person name="Hibbett D."/>
            <person name="Henrissat B."/>
            <person name="Matheny P.B."/>
            <person name="Labbe J."/>
            <person name="Martin F.M."/>
        </authorList>
    </citation>
    <scope>NUCLEOTIDE SEQUENCE</scope>
    <source>
        <strain evidence="2">BPL690</strain>
    </source>
</reference>
<feature type="transmembrane region" description="Helical" evidence="1">
    <location>
        <begin position="94"/>
        <end position="112"/>
    </location>
</feature>
<dbReference type="Proteomes" id="UP001203297">
    <property type="component" value="Unassembled WGS sequence"/>
</dbReference>
<accession>A0AAD4LVX0</accession>
<gene>
    <name evidence="2" type="ORF">B0F90DRAFT_1822870</name>
</gene>
<protein>
    <submittedName>
        <fullName evidence="2">Uncharacterized protein</fullName>
    </submittedName>
</protein>
<feature type="transmembrane region" description="Helical" evidence="1">
    <location>
        <begin position="6"/>
        <end position="32"/>
    </location>
</feature>
<feature type="transmembrane region" description="Helical" evidence="1">
    <location>
        <begin position="44"/>
        <end position="65"/>
    </location>
</feature>
<comment type="caution">
    <text evidence="2">The sequence shown here is derived from an EMBL/GenBank/DDBJ whole genome shotgun (WGS) entry which is preliminary data.</text>
</comment>
<keyword evidence="1" id="KW-1133">Transmembrane helix</keyword>
<feature type="transmembrane region" description="Helical" evidence="1">
    <location>
        <begin position="237"/>
        <end position="259"/>
    </location>
</feature>
<keyword evidence="1" id="KW-0812">Transmembrane</keyword>
<evidence type="ECO:0000313" key="3">
    <source>
        <dbReference type="Proteomes" id="UP001203297"/>
    </source>
</evidence>
<feature type="transmembrane region" description="Helical" evidence="1">
    <location>
        <begin position="207"/>
        <end position="231"/>
    </location>
</feature>
<dbReference type="EMBL" id="WTXG01000120">
    <property type="protein sequence ID" value="KAI0292494.1"/>
    <property type="molecule type" value="Genomic_DNA"/>
</dbReference>
<organism evidence="2 3">
    <name type="scientific">Multifurca ochricompacta</name>
    <dbReference type="NCBI Taxonomy" id="376703"/>
    <lineage>
        <taxon>Eukaryota</taxon>
        <taxon>Fungi</taxon>
        <taxon>Dikarya</taxon>
        <taxon>Basidiomycota</taxon>
        <taxon>Agaricomycotina</taxon>
        <taxon>Agaricomycetes</taxon>
        <taxon>Russulales</taxon>
        <taxon>Russulaceae</taxon>
        <taxon>Multifurca</taxon>
    </lineage>
</organism>
<keyword evidence="3" id="KW-1185">Reference proteome</keyword>
<sequence>MALSNDMAALIGFACEAVTYGAYFILFILSMVMISKMRQAKRRINAPIVIASTLLFLVCTAHFAIEFNHFYITLKEIGVNHYADETNPLIGADLLISVADLIGDAILIYRCWLIWGKNYFVIIIPSLCAVAGFACVAEVSHLLLGINPSAPVAPVALVPLATAGYALPLATNAIVTLLIAFRIWYLSPESHPSLRGLHPPSRTARHVIAIVVESGFLYLITQILFVALFAAKHPAQAIIAVIAVQIYGIAPTLIIIRVARGLPDITKQNAGGMASWNVPSSRVRVECSTTAFTDATVPISDISMHIIKTDRESFEPKDRRAVG</sequence>
<evidence type="ECO:0000313" key="2">
    <source>
        <dbReference type="EMBL" id="KAI0292494.1"/>
    </source>
</evidence>